<feature type="domain" description="Helicase ATP-binding" evidence="6">
    <location>
        <begin position="1773"/>
        <end position="1969"/>
    </location>
</feature>
<feature type="region of interest" description="Disordered" evidence="5">
    <location>
        <begin position="2666"/>
        <end position="2685"/>
    </location>
</feature>
<keyword evidence="3" id="KW-0347">Helicase</keyword>
<dbReference type="GO" id="GO:0005524">
    <property type="term" value="F:ATP binding"/>
    <property type="evidence" value="ECO:0007669"/>
    <property type="project" value="UniProtKB-KW"/>
</dbReference>
<dbReference type="Gene3D" id="3.40.50.300">
    <property type="entry name" value="P-loop containing nucleotide triphosphate hydrolases"/>
    <property type="match status" value="2"/>
</dbReference>
<reference evidence="8 9" key="1">
    <citation type="submission" date="2019-07" db="EMBL/GenBank/DDBJ databases">
        <title>Genomes of Cafeteria roenbergensis.</title>
        <authorList>
            <person name="Fischer M.G."/>
            <person name="Hackl T."/>
            <person name="Roman M."/>
        </authorList>
    </citation>
    <scope>NUCLEOTIDE SEQUENCE [LARGE SCALE GENOMIC DNA]</scope>
    <source>
        <strain evidence="8 9">E4-10P</strain>
    </source>
</reference>
<evidence type="ECO:0000256" key="5">
    <source>
        <dbReference type="SAM" id="MobiDB-lite"/>
    </source>
</evidence>
<organism evidence="8 9">
    <name type="scientific">Cafeteria roenbergensis</name>
    <name type="common">Marine flagellate</name>
    <dbReference type="NCBI Taxonomy" id="33653"/>
    <lineage>
        <taxon>Eukaryota</taxon>
        <taxon>Sar</taxon>
        <taxon>Stramenopiles</taxon>
        <taxon>Bigyra</taxon>
        <taxon>Opalozoa</taxon>
        <taxon>Bicosoecida</taxon>
        <taxon>Cafeteriaceae</taxon>
        <taxon>Cafeteria</taxon>
    </lineage>
</organism>
<dbReference type="PROSITE" id="PS51194">
    <property type="entry name" value="HELICASE_CTER"/>
    <property type="match status" value="1"/>
</dbReference>
<evidence type="ECO:0000313" key="8">
    <source>
        <dbReference type="EMBL" id="KAA0172290.1"/>
    </source>
</evidence>
<dbReference type="EMBL" id="VLTO01000049">
    <property type="protein sequence ID" value="KAA0172290.1"/>
    <property type="molecule type" value="Genomic_DNA"/>
</dbReference>
<evidence type="ECO:0000256" key="1">
    <source>
        <dbReference type="ARBA" id="ARBA00022741"/>
    </source>
</evidence>
<proteinExistence type="predicted"/>
<comment type="caution">
    <text evidence="8">The sequence shown here is derived from an EMBL/GenBank/DDBJ whole genome shotgun (WGS) entry which is preliminary data.</text>
</comment>
<dbReference type="Gene3D" id="3.40.50.1010">
    <property type="entry name" value="5'-nuclease"/>
    <property type="match status" value="1"/>
</dbReference>
<evidence type="ECO:0000259" key="7">
    <source>
        <dbReference type="PROSITE" id="PS51194"/>
    </source>
</evidence>
<dbReference type="PANTHER" id="PTHR18934">
    <property type="entry name" value="ATP-DEPENDENT RNA HELICASE"/>
    <property type="match status" value="1"/>
</dbReference>
<dbReference type="PROSITE" id="PS51192">
    <property type="entry name" value="HELICASE_ATP_BIND_1"/>
    <property type="match status" value="1"/>
</dbReference>
<gene>
    <name evidence="8" type="ORF">FNF27_06089</name>
</gene>
<keyword evidence="2" id="KW-0378">Hydrolase</keyword>
<evidence type="ECO:0000256" key="3">
    <source>
        <dbReference type="ARBA" id="ARBA00022806"/>
    </source>
</evidence>
<accession>A0A5A8E8I4</accession>
<dbReference type="OrthoDB" id="66977at2759"/>
<feature type="region of interest" description="Disordered" evidence="5">
    <location>
        <begin position="2967"/>
        <end position="2989"/>
    </location>
</feature>
<feature type="domain" description="Helicase C-terminal" evidence="7">
    <location>
        <begin position="2062"/>
        <end position="2280"/>
    </location>
</feature>
<feature type="region of interest" description="Disordered" evidence="5">
    <location>
        <begin position="399"/>
        <end position="439"/>
    </location>
</feature>
<dbReference type="GO" id="GO:0003723">
    <property type="term" value="F:RNA binding"/>
    <property type="evidence" value="ECO:0007669"/>
    <property type="project" value="TreeGrafter"/>
</dbReference>
<dbReference type="GO" id="GO:0016787">
    <property type="term" value="F:hydrolase activity"/>
    <property type="evidence" value="ECO:0007669"/>
    <property type="project" value="UniProtKB-KW"/>
</dbReference>
<evidence type="ECO:0000256" key="2">
    <source>
        <dbReference type="ARBA" id="ARBA00022801"/>
    </source>
</evidence>
<dbReference type="CDD" id="cd17917">
    <property type="entry name" value="DEXHc_RHA-like"/>
    <property type="match status" value="1"/>
</dbReference>
<protein>
    <recommendedName>
        <fullName evidence="10">Helicase ATP-binding domain-containing protein</fullName>
    </recommendedName>
</protein>
<sequence length="3129" mass="323882">MGVFTLQSVVQRRRRALARVARTDAPTFAVLDGPAFAHTVRERLALARATFARPTPDLAGGDGPAIYALTRATVEAWAVRHNIFVVAAVFDGNTPPQVKARSDGRTMQSRDEEVNSALDEAARLLEDGESAPSAEARDRLAKAARPGAARLMSACKEGLLQAILVGPPGASTRTRVAGVKCVQAFGQADGLLAACCDPKTWRAMDLLASDVQPTAVISRDSDLAVIRGSTLIPLWSLAQPPAVQFVRNPGLVLAMCQSGMTSGADAQRVVAAPALAPASGPSRGRRRPEVVAAAMDVLRVPIQAAFDEQDALARGAAEPLLVDAVSLCKGLGILDFVKEEFGLGGEALLSASHRLLVEACMLAGTDETMPLLRGAGLLMPPVMRMGEATARGWKIRVPLKPAGDGDDKADAGDAESEASTQEEDDDAGADDDATAATGGHASAATGRRCFALEMAVWRVLGSESATFLDVDEVRRFRIADTSSAGPAEACSEAALLLGQLSAISALHGAAERGESTWDQLVAAAEECSHGFATLVNPHTPTQPDQVAWMWRRGLALAAVSEWAASTNAIRASDRSIRIPVAPADSDFMWALGAVEGAALATVTQGLWSDSASGCDEPTARAVVGEILRNKPQQLVDLAACAGGMQSLPGRCEPWTERMKLFRPRRRLTGSPASPLTWAAATQDLTMVWPDWDAAVGAARFCATRTDHRLNALGCVVLCRLGGHLAPAGLAVSRGSRLPPLDAEDLSQGVATRPIDGALLGLAGLSAVPTTLRPLFKAPTPFLVRCANPVRSVALGALVKLPPDDRASVAAAVACLPALLWLPEWNRGSPLDLAGYAGIKVALSMAGKGQAGPPVGGWPSSSGAIASLLKLYSAASIQDSSGPAAVRTHHASRGSTGRYTWPSSVSTYEGRFAIAHAGLTECFKSLGVADPGQLPATLTAQALSAAAFIRHRALAELAAAGEAVYTGEELQAANLVEAAVLGAALLLDAAASGDVAAASFAASTVASYRRDETVALADSEARALQTLLSCMDAIGRVIDSTDGFAQPQLVRDRFGWQGDLALALAQACAKFDRRAGEVDASAASGAGGTAAAPGPGRGAAVAPAAPAAPAGPARGGLGPSPQGLNSVQAEAVTSRLRHNISDCVLPGAESGYSALLIGTDASVGAADVIKAVESLATRARHAAELGPLDPASIVRVTPGMQAQLKGKPLSRAAMILVRVPSEQVRGLSVSRRGAILASVVAAKTSSVVVVALADSASRKEAIEEIRNVITAKGAGARAGQATRVALSEPHHIHALFWARHALATRCSLPKGRMSAWAIAFNQDAHEHALQSATAAFVKRGLPAIALAVIKGKVDPEATLPETCRPMPASGGGGAAIPPATNEHAAAASQPAILPSNPAHGVMPTRKGGILVFATEAACSHAAAVELLKRAGQESAHFAKVVGQVHVTVDSVRKALLWQQQVLKSASLPLKVWAASCSAKKIGTGMAALQRLASLAKVPAVFVSKGHLKHGPEVTFPKGMSRPGKSWVPPLLAKSARASTGAAAASAAAEATADESQGVDDFEADAVEREESAGDDAGEARALDLGHASRVIGALLHVNARACAVPFERAVAHLTIGTRDAWERPPSTSLVSGEAIVSTMHALPPLSLPWPACVLNKDPSSRLALQLESGHAASTGAAAAGVSHLDSYPESAAGSAGADGAAAAASGAGGDSSCVAAAATSAVRPSHAATEPHVGRGGARLLADEWARLPSEFPKPRAGSVSASLPIRDFSARIVSGVLTSPVVVLGAETGSGKSTQVPQLLLEAARWIKETHQPGWRPKHVVVTQPRRIAATGLAGRVAKERGTRVGEEIGFRIGGDAEASGSTQVTFATTGWLVTWLVHNKEAFGESHNVICVDEVHERSVQCDVLCLVLRRLLRPFWALDMAAAEAAGGAPLVPPQGWSCPRVVIMSATLEAKLFSDYFCPPSPLPAPVTLSVGTMRFEVDEFFLGDLEEQAPHTSRRFGTATRVLGNSMDRLEKQLSELDERAAARGCPPAPGKRSEQGVERFLSFSPPTDAKTETLAASLADEVTKLGETTLVFAPGVPEIEAIVTAINDPSVVPSSRRRTMQVVMLHSQGTEEDTSLATNEHDFDSDDVYLADAAPEVDGEWSAGTPSRRPPPEASSTWRGSKRRIVVATNIAETSLTLPRLTSVVDLGQHKSLRFLPSRGTTALVKTFGSQASATQRKGRAGRLAPGRVFRLYTRAFHANCMPAHDEPEICRLPLDETILQLRLLGLEGSMRSILADAPQPPDTANIDAALGRLFAIGSLESPSDDARLTPLGTAVASFPESTTHAMCTILGSTLGVADVAAGMVVAATSDRIFTNSDRRRAKTAAEANTNAARSAAARDSMARGTGSDIAAAMRVMLAVQLEGGRLQRRRLEWFDKHGLWERVAAPAAGLAVGPGAPLRGELYRSVPAAAQPALLFEGVPAVAKDPLPGGKAARAAVGLLAAGLPPALAPLVESESNSAFRASALSPGAVKSLQSALSSRAKRESEADSAAAAPPPPAVNLSNKLKGSPAEVAAALFSVPEDALPAAVVSAAVRLRTVKAVPSSASSEELSAMCKAAAPGGLDKALLVGKLAPAGGEQLVWAHVWEINRAHAAALACCAARGGAASKKAAKLRSLKDPSVGATLRGSSTPAGTASPGGRFFGITEPASPARAVLLGLEDRCLTKDLLPQVQAGEKARVARSVVLDNAAYAPVEQLGLPVGSRAHAALKKAQSPAEARAREAKAVHCTAPRSSSNPHQTTGLQYCAFQLGKGSVSAALELAGAAGELAGDRDPDAPPIGRFFFDGAGALDSQTDLLADPAIAGPMASQKRVVLFTDASLTGADGHCIRVGGATMLWPDEAASALPLVLFSRDRGLAVRATGTGSPHWRVWEVALEGDSPSRNCRLGVCWTPAAMRCINALRRTLEDAVAAFCKARTSDRGAKAPLRSKGRESKHAKPKAAAPTLARSGTFGRPLLRCVAAATVLSSAAAVVARVSDAAVAELDGLWDDITEAAVSPGGFTAAKHAAFCKSVTDATWASLEAGVAAVRALEPNLKGEWLLLTGSPSERERTSQTSPDKVFAGTRARDLDSLFPRLRAVPPLDGLS</sequence>
<dbReference type="GO" id="GO:0004386">
    <property type="term" value="F:helicase activity"/>
    <property type="evidence" value="ECO:0007669"/>
    <property type="project" value="UniProtKB-KW"/>
</dbReference>
<keyword evidence="4" id="KW-0067">ATP-binding</keyword>
<feature type="region of interest" description="Disordered" evidence="5">
    <location>
        <begin position="2522"/>
        <end position="2550"/>
    </location>
</feature>
<keyword evidence="1" id="KW-0547">Nucleotide-binding</keyword>
<feature type="region of interest" description="Disordered" evidence="5">
    <location>
        <begin position="1082"/>
        <end position="1123"/>
    </location>
</feature>
<dbReference type="SUPFAM" id="SSF52540">
    <property type="entry name" value="P-loop containing nucleoside triphosphate hydrolases"/>
    <property type="match status" value="1"/>
</dbReference>
<dbReference type="Gene3D" id="1.20.120.1080">
    <property type="match status" value="1"/>
</dbReference>
<evidence type="ECO:0008006" key="10">
    <source>
        <dbReference type="Google" id="ProtNLM"/>
    </source>
</evidence>
<feature type="region of interest" description="Disordered" evidence="5">
    <location>
        <begin position="2143"/>
        <end position="2165"/>
    </location>
</feature>
<feature type="compositionally biased region" description="Acidic residues" evidence="5">
    <location>
        <begin position="412"/>
        <end position="433"/>
    </location>
</feature>
<dbReference type="InterPro" id="IPR027417">
    <property type="entry name" value="P-loop_NTPase"/>
</dbReference>
<evidence type="ECO:0000256" key="4">
    <source>
        <dbReference type="ARBA" id="ARBA00022840"/>
    </source>
</evidence>
<dbReference type="PANTHER" id="PTHR18934:SF99">
    <property type="entry name" value="ATP-DEPENDENT RNA HELICASE DHX37-RELATED"/>
    <property type="match status" value="1"/>
</dbReference>
<dbReference type="SMART" id="SM00487">
    <property type="entry name" value="DEXDc"/>
    <property type="match status" value="1"/>
</dbReference>
<name>A0A5A8E8I4_CAFRO</name>
<evidence type="ECO:0000259" key="6">
    <source>
        <dbReference type="PROSITE" id="PS51192"/>
    </source>
</evidence>
<evidence type="ECO:0000313" key="9">
    <source>
        <dbReference type="Proteomes" id="UP000322899"/>
    </source>
</evidence>
<dbReference type="CDD" id="cd18791">
    <property type="entry name" value="SF2_C_RHA"/>
    <property type="match status" value="1"/>
</dbReference>
<dbReference type="InterPro" id="IPR014001">
    <property type="entry name" value="Helicase_ATP-bd"/>
</dbReference>
<dbReference type="InterPro" id="IPR001650">
    <property type="entry name" value="Helicase_C-like"/>
</dbReference>
<dbReference type="Proteomes" id="UP000322899">
    <property type="component" value="Unassembled WGS sequence"/>
</dbReference>
<feature type="compositionally biased region" description="Low complexity" evidence="5">
    <location>
        <begin position="1082"/>
        <end position="1111"/>
    </location>
</feature>